<feature type="domain" description="Fork-head" evidence="7">
    <location>
        <begin position="254"/>
        <end position="364"/>
    </location>
</feature>
<dbReference type="GO" id="GO:0000978">
    <property type="term" value="F:RNA polymerase II cis-regulatory region sequence-specific DNA binding"/>
    <property type="evidence" value="ECO:0007669"/>
    <property type="project" value="TreeGrafter"/>
</dbReference>
<dbReference type="PROSITE" id="PS50039">
    <property type="entry name" value="FORK_HEAD_3"/>
    <property type="match status" value="1"/>
</dbReference>
<reference evidence="8" key="1">
    <citation type="journal article" date="2023" name="Mol. Phylogenet. Evol.">
        <title>Genome-scale phylogeny and comparative genomics of the fungal order Sordariales.</title>
        <authorList>
            <person name="Hensen N."/>
            <person name="Bonometti L."/>
            <person name="Westerberg I."/>
            <person name="Brannstrom I.O."/>
            <person name="Guillou S."/>
            <person name="Cros-Aarteil S."/>
            <person name="Calhoun S."/>
            <person name="Haridas S."/>
            <person name="Kuo A."/>
            <person name="Mondo S."/>
            <person name="Pangilinan J."/>
            <person name="Riley R."/>
            <person name="LaButti K."/>
            <person name="Andreopoulos B."/>
            <person name="Lipzen A."/>
            <person name="Chen C."/>
            <person name="Yan M."/>
            <person name="Daum C."/>
            <person name="Ng V."/>
            <person name="Clum A."/>
            <person name="Steindorff A."/>
            <person name="Ohm R.A."/>
            <person name="Martin F."/>
            <person name="Silar P."/>
            <person name="Natvig D.O."/>
            <person name="Lalanne C."/>
            <person name="Gautier V."/>
            <person name="Ament-Velasquez S.L."/>
            <person name="Kruys A."/>
            <person name="Hutchinson M.I."/>
            <person name="Powell A.J."/>
            <person name="Barry K."/>
            <person name="Miller A.N."/>
            <person name="Grigoriev I.V."/>
            <person name="Debuchy R."/>
            <person name="Gladieux P."/>
            <person name="Hiltunen Thoren M."/>
            <person name="Johannesson H."/>
        </authorList>
    </citation>
    <scope>NUCLEOTIDE SEQUENCE</scope>
    <source>
        <strain evidence="8">CBS 757.83</strain>
    </source>
</reference>
<comment type="caution">
    <text evidence="8">The sequence shown here is derived from an EMBL/GenBank/DDBJ whole genome shotgun (WGS) entry which is preliminary data.</text>
</comment>
<feature type="compositionally biased region" description="Low complexity" evidence="6">
    <location>
        <begin position="467"/>
        <end position="481"/>
    </location>
</feature>
<dbReference type="EMBL" id="MU863675">
    <property type="protein sequence ID" value="KAK4097453.1"/>
    <property type="molecule type" value="Genomic_DNA"/>
</dbReference>
<dbReference type="GO" id="GO:0005634">
    <property type="term" value="C:nucleus"/>
    <property type="evidence" value="ECO:0007669"/>
    <property type="project" value="UniProtKB-SubCell"/>
</dbReference>
<name>A0AAN6SXX8_9PEZI</name>
<dbReference type="Proteomes" id="UP001305647">
    <property type="component" value="Unassembled WGS sequence"/>
</dbReference>
<organism evidence="8 9">
    <name type="scientific">Parathielavia hyrcaniae</name>
    <dbReference type="NCBI Taxonomy" id="113614"/>
    <lineage>
        <taxon>Eukaryota</taxon>
        <taxon>Fungi</taxon>
        <taxon>Dikarya</taxon>
        <taxon>Ascomycota</taxon>
        <taxon>Pezizomycotina</taxon>
        <taxon>Sordariomycetes</taxon>
        <taxon>Sordariomycetidae</taxon>
        <taxon>Sordariales</taxon>
        <taxon>Chaetomiaceae</taxon>
        <taxon>Parathielavia</taxon>
    </lineage>
</organism>
<dbReference type="PANTHER" id="PTHR46078">
    <property type="entry name" value="FORKHEAD BOX PROTEIN J2 FAMILY MEMBER"/>
    <property type="match status" value="1"/>
</dbReference>
<sequence length="652" mass="70246">MSTLCSIGEAYASPPPQQMSRSSTSPGPSHPDHQLVPGLVALQGHTGDYQGAYASSPWSGSCLESQTSNDEFEHYTLHASMSPAVSSLRQTSSEQSSPRIWDSPEQLGPTPWEAATEQVQNCYQGLDPQLSGYQLPDSSYNMPTSFPADVSLFHDQGLNGQGQCPRARSQTEPYPAGYHTSPHDGYPATPESGHALSPLSTTLGLSMENGAPSSPGDDVQSQAETLIGVEDPRTRTRKKSPGASLVVQADGSTKPEEPYAKLIYKAFLSTPRRALTLQQIYQWFRENTERGKSLDKGWQNSIRHNLSMNQAFTKRERRPSAARDGETSQSDGKKSTEWYLEPWAITGVQSTTRYRKGNQSRRSAANHGGLHSRVYRSYPAPHHPSFSKRGQGHGGNRVLRGARSQSLRSSSSSTSSMHQQQAYLFSPHRSSSYTSHGMHQHGQLLMHNGPVSSGSPSHYTPPPPPTASFFPQQHQQQQQQHSPASTGLEYDYPNPQLFPPGPSSSSSMSMVRSTSSEPGAGDDEPITPEPLHAVPYATAVAGDMDGLVDGTQGHQYYASAGYHVYFHPHSQSAATAAATATVPAVVGVYDDSMEGVESFHGWGGPSTGVLPPGAAEVMSHEMDGMAVCGHGGGEQQQHLEGYHLDGGFGIGH</sequence>
<evidence type="ECO:0000256" key="1">
    <source>
        <dbReference type="ARBA" id="ARBA00023015"/>
    </source>
</evidence>
<dbReference type="InterPro" id="IPR045912">
    <property type="entry name" value="FOXJ2/3-like"/>
</dbReference>
<evidence type="ECO:0000256" key="3">
    <source>
        <dbReference type="ARBA" id="ARBA00023163"/>
    </source>
</evidence>
<dbReference type="InterPro" id="IPR036388">
    <property type="entry name" value="WH-like_DNA-bd_sf"/>
</dbReference>
<feature type="compositionally biased region" description="Low complexity" evidence="6">
    <location>
        <begin position="86"/>
        <end position="97"/>
    </location>
</feature>
<feature type="compositionally biased region" description="Polar residues" evidence="6">
    <location>
        <begin position="298"/>
        <end position="312"/>
    </location>
</feature>
<feature type="DNA-binding region" description="Fork-head" evidence="5">
    <location>
        <begin position="254"/>
        <end position="364"/>
    </location>
</feature>
<feature type="compositionally biased region" description="Polar residues" evidence="6">
    <location>
        <begin position="18"/>
        <end position="27"/>
    </location>
</feature>
<evidence type="ECO:0000256" key="6">
    <source>
        <dbReference type="SAM" id="MobiDB-lite"/>
    </source>
</evidence>
<keyword evidence="3" id="KW-0804">Transcription</keyword>
<feature type="compositionally biased region" description="Low complexity" evidence="6">
    <location>
        <begin position="404"/>
        <end position="421"/>
    </location>
</feature>
<protein>
    <recommendedName>
        <fullName evidence="7">Fork-head domain-containing protein</fullName>
    </recommendedName>
</protein>
<feature type="compositionally biased region" description="Polar residues" evidence="6">
    <location>
        <begin position="428"/>
        <end position="437"/>
    </location>
</feature>
<dbReference type="PANTHER" id="PTHR46078:SF2">
    <property type="entry name" value="FORK-HEAD DOMAIN-CONTAINING PROTEIN"/>
    <property type="match status" value="1"/>
</dbReference>
<accession>A0AAN6SXX8</accession>
<evidence type="ECO:0000313" key="8">
    <source>
        <dbReference type="EMBL" id="KAK4097453.1"/>
    </source>
</evidence>
<evidence type="ECO:0000259" key="7">
    <source>
        <dbReference type="PROSITE" id="PS50039"/>
    </source>
</evidence>
<dbReference type="InterPro" id="IPR001766">
    <property type="entry name" value="Fork_head_dom"/>
</dbReference>
<dbReference type="GO" id="GO:0000981">
    <property type="term" value="F:DNA-binding transcription factor activity, RNA polymerase II-specific"/>
    <property type="evidence" value="ECO:0007669"/>
    <property type="project" value="TreeGrafter"/>
</dbReference>
<evidence type="ECO:0000313" key="9">
    <source>
        <dbReference type="Proteomes" id="UP001305647"/>
    </source>
</evidence>
<evidence type="ECO:0000256" key="4">
    <source>
        <dbReference type="ARBA" id="ARBA00023242"/>
    </source>
</evidence>
<keyword evidence="1" id="KW-0805">Transcription regulation</keyword>
<dbReference type="CDD" id="cd00059">
    <property type="entry name" value="FH_FOX"/>
    <property type="match status" value="1"/>
</dbReference>
<feature type="compositionally biased region" description="Basic and acidic residues" evidence="6">
    <location>
        <begin position="318"/>
        <end position="334"/>
    </location>
</feature>
<keyword evidence="2 5" id="KW-0238">DNA-binding</keyword>
<dbReference type="PRINTS" id="PR00053">
    <property type="entry name" value="FORKHEAD"/>
</dbReference>
<feature type="region of interest" description="Disordered" evidence="6">
    <location>
        <begin position="83"/>
        <end position="102"/>
    </location>
</feature>
<dbReference type="Pfam" id="PF00250">
    <property type="entry name" value="Forkhead"/>
    <property type="match status" value="1"/>
</dbReference>
<keyword evidence="9" id="KW-1185">Reference proteome</keyword>
<feature type="region of interest" description="Disordered" evidence="6">
    <location>
        <begin position="1"/>
        <end position="42"/>
    </location>
</feature>
<dbReference type="AlphaFoldDB" id="A0AAN6SXX8"/>
<feature type="compositionally biased region" description="Low complexity" evidence="6">
    <location>
        <begin position="503"/>
        <end position="516"/>
    </location>
</feature>
<comment type="subcellular location">
    <subcellularLocation>
        <location evidence="5">Nucleus</location>
    </subcellularLocation>
</comment>
<feature type="region of interest" description="Disordered" evidence="6">
    <location>
        <begin position="292"/>
        <end position="334"/>
    </location>
</feature>
<gene>
    <name evidence="8" type="ORF">N658DRAFT_510395</name>
</gene>
<dbReference type="Gene3D" id="1.10.10.10">
    <property type="entry name" value="Winged helix-like DNA-binding domain superfamily/Winged helix DNA-binding domain"/>
    <property type="match status" value="1"/>
</dbReference>
<feature type="region of interest" description="Disordered" evidence="6">
    <location>
        <begin position="156"/>
        <end position="251"/>
    </location>
</feature>
<dbReference type="InterPro" id="IPR030456">
    <property type="entry name" value="TF_fork_head_CS_2"/>
</dbReference>
<reference evidence="8" key="2">
    <citation type="submission" date="2023-05" db="EMBL/GenBank/DDBJ databases">
        <authorList>
            <consortium name="Lawrence Berkeley National Laboratory"/>
            <person name="Steindorff A."/>
            <person name="Hensen N."/>
            <person name="Bonometti L."/>
            <person name="Westerberg I."/>
            <person name="Brannstrom I.O."/>
            <person name="Guillou S."/>
            <person name="Cros-Aarteil S."/>
            <person name="Calhoun S."/>
            <person name="Haridas S."/>
            <person name="Kuo A."/>
            <person name="Mondo S."/>
            <person name="Pangilinan J."/>
            <person name="Riley R."/>
            <person name="Labutti K."/>
            <person name="Andreopoulos B."/>
            <person name="Lipzen A."/>
            <person name="Chen C."/>
            <person name="Yanf M."/>
            <person name="Daum C."/>
            <person name="Ng V."/>
            <person name="Clum A."/>
            <person name="Ohm R."/>
            <person name="Martin F."/>
            <person name="Silar P."/>
            <person name="Natvig D."/>
            <person name="Lalanne C."/>
            <person name="Gautier V."/>
            <person name="Ament-Velasquez S.L."/>
            <person name="Kruys A."/>
            <person name="Hutchinson M.I."/>
            <person name="Powell A.J."/>
            <person name="Barry K."/>
            <person name="Miller A.N."/>
            <person name="Grigoriev I.V."/>
            <person name="Debuchy R."/>
            <person name="Gladieux P."/>
            <person name="Thoren M.H."/>
            <person name="Johannesson H."/>
        </authorList>
    </citation>
    <scope>NUCLEOTIDE SEQUENCE</scope>
    <source>
        <strain evidence="8">CBS 757.83</strain>
    </source>
</reference>
<dbReference type="InterPro" id="IPR036390">
    <property type="entry name" value="WH_DNA-bd_sf"/>
</dbReference>
<dbReference type="SMART" id="SM00339">
    <property type="entry name" value="FH"/>
    <property type="match status" value="1"/>
</dbReference>
<dbReference type="PROSITE" id="PS00658">
    <property type="entry name" value="FORK_HEAD_2"/>
    <property type="match status" value="1"/>
</dbReference>
<evidence type="ECO:0000256" key="5">
    <source>
        <dbReference type="PROSITE-ProRule" id="PRU00089"/>
    </source>
</evidence>
<keyword evidence="4 5" id="KW-0539">Nucleus</keyword>
<feature type="region of interest" description="Disordered" evidence="6">
    <location>
        <begin position="350"/>
        <end position="529"/>
    </location>
</feature>
<dbReference type="SUPFAM" id="SSF46785">
    <property type="entry name" value="Winged helix' DNA-binding domain"/>
    <property type="match status" value="1"/>
</dbReference>
<proteinExistence type="predicted"/>
<evidence type="ECO:0000256" key="2">
    <source>
        <dbReference type="ARBA" id="ARBA00023125"/>
    </source>
</evidence>